<feature type="domain" description="Fe-containing alcohol dehydrogenase-like C-terminal" evidence="3">
    <location>
        <begin position="193"/>
        <end position="370"/>
    </location>
</feature>
<evidence type="ECO:0000256" key="1">
    <source>
        <dbReference type="ARBA" id="ARBA00023002"/>
    </source>
</evidence>
<dbReference type="InterPro" id="IPR039697">
    <property type="entry name" value="Alcohol_dehydrogenase_Fe"/>
</dbReference>
<dbReference type="AlphaFoldDB" id="A0A2P7YDM4"/>
<dbReference type="SUPFAM" id="SSF56796">
    <property type="entry name" value="Dehydroquinate synthase-like"/>
    <property type="match status" value="1"/>
</dbReference>
<organism evidence="4 5">
    <name type="scientific">Elsinoe australis</name>
    <dbReference type="NCBI Taxonomy" id="40998"/>
    <lineage>
        <taxon>Eukaryota</taxon>
        <taxon>Fungi</taxon>
        <taxon>Dikarya</taxon>
        <taxon>Ascomycota</taxon>
        <taxon>Pezizomycotina</taxon>
        <taxon>Dothideomycetes</taxon>
        <taxon>Dothideomycetidae</taxon>
        <taxon>Myriangiales</taxon>
        <taxon>Elsinoaceae</taxon>
        <taxon>Elsinoe</taxon>
    </lineage>
</organism>
<dbReference type="OrthoDB" id="339764at2759"/>
<dbReference type="CDD" id="cd08192">
    <property type="entry name" value="MAR-like"/>
    <property type="match status" value="1"/>
</dbReference>
<evidence type="ECO:0000313" key="5">
    <source>
        <dbReference type="Proteomes" id="UP000243723"/>
    </source>
</evidence>
<dbReference type="InterPro" id="IPR018211">
    <property type="entry name" value="ADH_Fe_CS"/>
</dbReference>
<dbReference type="PROSITE" id="PS00060">
    <property type="entry name" value="ADH_IRON_2"/>
    <property type="match status" value="1"/>
</dbReference>
<dbReference type="GO" id="GO:0004022">
    <property type="term" value="F:alcohol dehydrogenase (NAD+) activity"/>
    <property type="evidence" value="ECO:0007669"/>
    <property type="project" value="TreeGrafter"/>
</dbReference>
<keyword evidence="1" id="KW-0560">Oxidoreductase</keyword>
<dbReference type="PANTHER" id="PTHR11496">
    <property type="entry name" value="ALCOHOL DEHYDROGENASE"/>
    <property type="match status" value="1"/>
</dbReference>
<evidence type="ECO:0000313" key="4">
    <source>
        <dbReference type="EMBL" id="PSK34066.1"/>
    </source>
</evidence>
<dbReference type="Gene3D" id="3.40.50.1970">
    <property type="match status" value="1"/>
</dbReference>
<dbReference type="EMBL" id="NHZQ01000447">
    <property type="protein sequence ID" value="PSK34066.1"/>
    <property type="molecule type" value="Genomic_DNA"/>
</dbReference>
<dbReference type="Pfam" id="PF00465">
    <property type="entry name" value="Fe-ADH"/>
    <property type="match status" value="1"/>
</dbReference>
<dbReference type="GO" id="GO:0005739">
    <property type="term" value="C:mitochondrion"/>
    <property type="evidence" value="ECO:0007669"/>
    <property type="project" value="TreeGrafter"/>
</dbReference>
<dbReference type="InterPro" id="IPR001670">
    <property type="entry name" value="ADH_Fe/GldA"/>
</dbReference>
<evidence type="ECO:0000259" key="3">
    <source>
        <dbReference type="Pfam" id="PF25137"/>
    </source>
</evidence>
<dbReference type="STRING" id="40998.A0A2P7YDM4"/>
<name>A0A2P7YDM4_9PEZI</name>
<dbReference type="GO" id="GO:0046872">
    <property type="term" value="F:metal ion binding"/>
    <property type="evidence" value="ECO:0007669"/>
    <property type="project" value="InterPro"/>
</dbReference>
<dbReference type="Pfam" id="PF25137">
    <property type="entry name" value="ADH_Fe_C"/>
    <property type="match status" value="1"/>
</dbReference>
<sequence>MQEATNKPLSGLYKPFQLQQLHYGPKSVEKRLLDCLPTSESKAFVITGSSLANKTPLVKDVEKLLGSRHAGTFSNIKQHAPVADLDVATDQVLKDSSIDTIISIGGGSPIDSAKAISYRVNERFSKENTGQTKFLHHIAVPTTLSAAECTPMAGFTNSSGQKTGVRDPKLAPQCVIYDATFIPNYTPPHLFLSTGMRAMDHALETLYHPTATELAKGIIITAATDLFTYLPKYKADPNDHDIITKLQLAAYASLGFMGLNMGTSGLGLSHGLGYALGSPYGIPHGYTSCLTLGKVVQLKAQSGGDAASQIARATSAAGVQRSGDDVKDAVEVGKAVEKLVDDLGLKTKLDDWKVGKDQDKVVVKTATKQEEGPVFDAVLKLVQSLW</sequence>
<dbReference type="InterPro" id="IPR056798">
    <property type="entry name" value="ADH_Fe_C"/>
</dbReference>
<comment type="caution">
    <text evidence="4">The sequence shown here is derived from an EMBL/GenBank/DDBJ whole genome shotgun (WGS) entry which is preliminary data.</text>
</comment>
<keyword evidence="5" id="KW-1185">Reference proteome</keyword>
<reference evidence="4 5" key="1">
    <citation type="submission" date="2017-05" db="EMBL/GenBank/DDBJ databases">
        <title>Draft genome sequence of Elsinoe australis.</title>
        <authorList>
            <person name="Cheng Q."/>
        </authorList>
    </citation>
    <scope>NUCLEOTIDE SEQUENCE [LARGE SCALE GENOMIC DNA]</scope>
    <source>
        <strain evidence="4 5">NL1</strain>
    </source>
</reference>
<protein>
    <submittedName>
        <fullName evidence="4">Maleylacetate reductase</fullName>
    </submittedName>
</protein>
<proteinExistence type="predicted"/>
<feature type="domain" description="Alcohol dehydrogenase iron-type/glycerol dehydrogenase GldA" evidence="2">
    <location>
        <begin position="24"/>
        <end position="178"/>
    </location>
</feature>
<dbReference type="PANTHER" id="PTHR11496:SF97">
    <property type="entry name" value="ALCOHOL DEHYDROGENASE IRON-TYPE_GLYCEROL DEHYDROGENASE GLDA DOMAIN-CONTAINING PROTEIN"/>
    <property type="match status" value="1"/>
</dbReference>
<accession>A0A2P7YDM4</accession>
<gene>
    <name evidence="4" type="ORF">B9Z65_8392</name>
</gene>
<dbReference type="Gene3D" id="1.20.1090.10">
    <property type="entry name" value="Dehydroquinate synthase-like - alpha domain"/>
    <property type="match status" value="1"/>
</dbReference>
<evidence type="ECO:0000259" key="2">
    <source>
        <dbReference type="Pfam" id="PF00465"/>
    </source>
</evidence>
<dbReference type="Proteomes" id="UP000243723">
    <property type="component" value="Unassembled WGS sequence"/>
</dbReference>